<comment type="subcellular location">
    <subcellularLocation>
        <location evidence="1">Cell membrane</location>
        <topology evidence="1">Multi-pass membrane protein</topology>
    </subcellularLocation>
</comment>
<dbReference type="Gene3D" id="1.20.1530.20">
    <property type="match status" value="1"/>
</dbReference>
<dbReference type="GO" id="GO:0005886">
    <property type="term" value="C:plasma membrane"/>
    <property type="evidence" value="ECO:0007669"/>
    <property type="project" value="UniProtKB-SubCell"/>
</dbReference>
<dbReference type="SUPFAM" id="SSF116726">
    <property type="entry name" value="TrkA C-terminal domain-like"/>
    <property type="match status" value="1"/>
</dbReference>
<evidence type="ECO:0000256" key="2">
    <source>
        <dbReference type="ARBA" id="ARBA00022448"/>
    </source>
</evidence>
<dbReference type="NCBIfam" id="NF003715">
    <property type="entry name" value="PRK05326.1-2"/>
    <property type="match status" value="1"/>
</dbReference>
<keyword evidence="4" id="KW-1003">Cell membrane</keyword>
<evidence type="ECO:0000256" key="5">
    <source>
        <dbReference type="ARBA" id="ARBA00022692"/>
    </source>
</evidence>
<evidence type="ECO:0000313" key="11">
    <source>
        <dbReference type="EMBL" id="RRD50760.1"/>
    </source>
</evidence>
<feature type="transmembrane region" description="Helical" evidence="9">
    <location>
        <begin position="267"/>
        <end position="287"/>
    </location>
</feature>
<dbReference type="InterPro" id="IPR006153">
    <property type="entry name" value="Cation/H_exchanger_TM"/>
</dbReference>
<dbReference type="RefSeq" id="WP_125227032.1">
    <property type="nucleotide sequence ID" value="NZ_RQYT01000004.1"/>
</dbReference>
<evidence type="ECO:0000256" key="1">
    <source>
        <dbReference type="ARBA" id="ARBA00004651"/>
    </source>
</evidence>
<feature type="transmembrane region" description="Helical" evidence="9">
    <location>
        <begin position="331"/>
        <end position="351"/>
    </location>
</feature>
<dbReference type="PANTHER" id="PTHR32507">
    <property type="entry name" value="NA(+)/H(+) ANTIPORTER 1"/>
    <property type="match status" value="1"/>
</dbReference>
<feature type="transmembrane region" description="Helical" evidence="9">
    <location>
        <begin position="357"/>
        <end position="375"/>
    </location>
</feature>
<keyword evidence="6 9" id="KW-1133">Transmembrane helix</keyword>
<dbReference type="OrthoDB" id="9810759at2"/>
<keyword evidence="7" id="KW-0406">Ion transport</keyword>
<evidence type="ECO:0000313" key="12">
    <source>
        <dbReference type="Proteomes" id="UP000280935"/>
    </source>
</evidence>
<evidence type="ECO:0000256" key="3">
    <source>
        <dbReference type="ARBA" id="ARBA00022449"/>
    </source>
</evidence>
<feature type="transmembrane region" description="Helical" evidence="9">
    <location>
        <begin position="122"/>
        <end position="140"/>
    </location>
</feature>
<evidence type="ECO:0000259" key="10">
    <source>
        <dbReference type="PROSITE" id="PS51202"/>
    </source>
</evidence>
<dbReference type="EMBL" id="RQYT01000004">
    <property type="protein sequence ID" value="RRD50760.1"/>
    <property type="molecule type" value="Genomic_DNA"/>
</dbReference>
<keyword evidence="2" id="KW-0813">Transport</keyword>
<accession>A0A3P1WZC4</accession>
<dbReference type="InterPro" id="IPR006037">
    <property type="entry name" value="RCK_C"/>
</dbReference>
<feature type="domain" description="RCK C-terminal" evidence="10">
    <location>
        <begin position="400"/>
        <end position="481"/>
    </location>
</feature>
<feature type="transmembrane region" description="Helical" evidence="9">
    <location>
        <begin position="293"/>
        <end position="311"/>
    </location>
</feature>
<evidence type="ECO:0000256" key="9">
    <source>
        <dbReference type="SAM" id="Phobius"/>
    </source>
</evidence>
<organism evidence="11 12">
    <name type="scientific">Arachnia propionica</name>
    <dbReference type="NCBI Taxonomy" id="1750"/>
    <lineage>
        <taxon>Bacteria</taxon>
        <taxon>Bacillati</taxon>
        <taxon>Actinomycetota</taxon>
        <taxon>Actinomycetes</taxon>
        <taxon>Propionibacteriales</taxon>
        <taxon>Propionibacteriaceae</taxon>
        <taxon>Arachnia</taxon>
    </lineage>
</organism>
<dbReference type="GO" id="GO:0008324">
    <property type="term" value="F:monoatomic cation transmembrane transporter activity"/>
    <property type="evidence" value="ECO:0007669"/>
    <property type="project" value="InterPro"/>
</dbReference>
<dbReference type="GO" id="GO:0015297">
    <property type="term" value="F:antiporter activity"/>
    <property type="evidence" value="ECO:0007669"/>
    <property type="project" value="UniProtKB-KW"/>
</dbReference>
<keyword evidence="5 9" id="KW-0812">Transmembrane</keyword>
<evidence type="ECO:0000256" key="8">
    <source>
        <dbReference type="ARBA" id="ARBA00023136"/>
    </source>
</evidence>
<feature type="transmembrane region" description="Helical" evidence="9">
    <location>
        <begin position="91"/>
        <end position="116"/>
    </location>
</feature>
<dbReference type="NCBIfam" id="NF003716">
    <property type="entry name" value="PRK05326.1-3"/>
    <property type="match status" value="1"/>
</dbReference>
<reference evidence="11 12" key="1">
    <citation type="submission" date="2018-11" db="EMBL/GenBank/DDBJ databases">
        <title>Genomes From Bacteria Associated with the Canine Oral Cavity: a Test Case for Automated Genome-Based Taxonomic Assignment.</title>
        <authorList>
            <person name="Coil D.A."/>
            <person name="Jospin G."/>
            <person name="Darling A.E."/>
            <person name="Wallis C."/>
            <person name="Davis I.J."/>
            <person name="Harris S."/>
            <person name="Eisen J.A."/>
            <person name="Holcombe L.J."/>
            <person name="O'Flynn C."/>
        </authorList>
    </citation>
    <scope>NUCLEOTIDE SEQUENCE [LARGE SCALE GENOMIC DNA]</scope>
    <source>
        <strain evidence="11 12">OH2822_COT-296</strain>
    </source>
</reference>
<dbReference type="Pfam" id="PF00999">
    <property type="entry name" value="Na_H_Exchanger"/>
    <property type="match status" value="1"/>
</dbReference>
<dbReference type="InterPro" id="IPR036721">
    <property type="entry name" value="RCK_C_sf"/>
</dbReference>
<feature type="transmembrane region" description="Helical" evidence="9">
    <location>
        <begin position="226"/>
        <end position="255"/>
    </location>
</feature>
<keyword evidence="8 9" id="KW-0472">Membrane</keyword>
<proteinExistence type="predicted"/>
<dbReference type="Gene3D" id="3.30.70.1450">
    <property type="entry name" value="Regulator of K+ conductance, C-terminal domain"/>
    <property type="match status" value="1"/>
</dbReference>
<name>A0A3P1WZC4_9ACTN</name>
<dbReference type="InterPro" id="IPR038770">
    <property type="entry name" value="Na+/solute_symporter_sf"/>
</dbReference>
<sequence length="506" mass="53468">MSDQQMYIAVLIACGVLLAGVVAVRISSRSSLPGLLLYLGIGLLIGEAGFGIRFDDARLAYNIAVLLVAILLFDGGFTTRWSEFRPVAARAGLLGTVGVLVSVAIAATVAVLVLGVDVRTGILLAAMVSSTDAAAVFAILRRLPLKARVRTTLEGESGVNDPPAIIIVTVVVSDAWHEMDIPTMISTGLFQLAVGAVVGLVIARLGQSLLHRISLPSAGLYPLATLAIALTAYSAAGTLQASGLLAAYVAGLWLGNQALPHHASTEGFTESLGWLSQIMLFVLLGLLASPKELPAAILPALVIGSALMFLARPISVAVCLTPFRERFRTQLFISAAGMRGAVPIMLATIPLTQNLPGASHMFHVIFLLVVMFTLLQGPLLPRLAPWAGVIDRICPQALNFESSPLEGINASLVQFTVPKQGQLVGMWGTDLRLPHGAVLSMVVREKEIIVPDASLRLRGGDQLLLAVDSGLVERVQGRLSLLNEGGPLARWLVSGRNRRRLLDGDA</sequence>
<keyword evidence="3" id="KW-0050">Antiport</keyword>
<feature type="transmembrane region" description="Helical" evidence="9">
    <location>
        <begin position="189"/>
        <end position="206"/>
    </location>
</feature>
<dbReference type="PROSITE" id="PS51202">
    <property type="entry name" value="RCK_C"/>
    <property type="match status" value="1"/>
</dbReference>
<dbReference type="GO" id="GO:0006813">
    <property type="term" value="P:potassium ion transport"/>
    <property type="evidence" value="ECO:0007669"/>
    <property type="project" value="InterPro"/>
</dbReference>
<dbReference type="GO" id="GO:1902600">
    <property type="term" value="P:proton transmembrane transport"/>
    <property type="evidence" value="ECO:0007669"/>
    <property type="project" value="InterPro"/>
</dbReference>
<feature type="transmembrane region" description="Helical" evidence="9">
    <location>
        <begin position="36"/>
        <end position="54"/>
    </location>
</feature>
<feature type="transmembrane region" description="Helical" evidence="9">
    <location>
        <begin position="60"/>
        <end position="79"/>
    </location>
</feature>
<protein>
    <submittedName>
        <fullName evidence="11">Potassium/proton antiporter</fullName>
    </submittedName>
</protein>
<evidence type="ECO:0000256" key="4">
    <source>
        <dbReference type="ARBA" id="ARBA00022475"/>
    </source>
</evidence>
<dbReference type="Proteomes" id="UP000280935">
    <property type="component" value="Unassembled WGS sequence"/>
</dbReference>
<comment type="caution">
    <text evidence="11">The sequence shown here is derived from an EMBL/GenBank/DDBJ whole genome shotgun (WGS) entry which is preliminary data.</text>
</comment>
<dbReference type="Pfam" id="PF02080">
    <property type="entry name" value="TrkA_C"/>
    <property type="match status" value="1"/>
</dbReference>
<evidence type="ECO:0000256" key="7">
    <source>
        <dbReference type="ARBA" id="ARBA00023065"/>
    </source>
</evidence>
<dbReference type="PANTHER" id="PTHR32507:SF7">
    <property type="entry name" value="K(+)_H(+) ANTIPORTER NHAP2"/>
    <property type="match status" value="1"/>
</dbReference>
<dbReference type="AlphaFoldDB" id="A0A3P1WZC4"/>
<evidence type="ECO:0000256" key="6">
    <source>
        <dbReference type="ARBA" id="ARBA00022989"/>
    </source>
</evidence>
<feature type="transmembrane region" description="Helical" evidence="9">
    <location>
        <begin position="6"/>
        <end position="24"/>
    </location>
</feature>
<gene>
    <name evidence="11" type="ORF">EII35_03250</name>
</gene>